<evidence type="ECO:0000256" key="6">
    <source>
        <dbReference type="ARBA" id="ARBA00022777"/>
    </source>
</evidence>
<keyword evidence="3" id="KW-0597">Phosphoprotein</keyword>
<evidence type="ECO:0000256" key="1">
    <source>
        <dbReference type="ARBA" id="ARBA00000085"/>
    </source>
</evidence>
<dbReference type="GO" id="GO:0016020">
    <property type="term" value="C:membrane"/>
    <property type="evidence" value="ECO:0007669"/>
    <property type="project" value="InterPro"/>
</dbReference>
<dbReference type="PANTHER" id="PTHR24421:SF10">
    <property type="entry name" value="NITRATE_NITRITE SENSOR PROTEIN NARQ"/>
    <property type="match status" value="1"/>
</dbReference>
<dbReference type="GO" id="GO:0005524">
    <property type="term" value="F:ATP binding"/>
    <property type="evidence" value="ECO:0007669"/>
    <property type="project" value="UniProtKB-KW"/>
</dbReference>
<feature type="transmembrane region" description="Helical" evidence="9">
    <location>
        <begin position="35"/>
        <end position="55"/>
    </location>
</feature>
<evidence type="ECO:0000256" key="8">
    <source>
        <dbReference type="ARBA" id="ARBA00023012"/>
    </source>
</evidence>
<organism evidence="11 12">
    <name type="scientific">Corynebacterium gerontici</name>
    <dbReference type="NCBI Taxonomy" id="2079234"/>
    <lineage>
        <taxon>Bacteria</taxon>
        <taxon>Bacillati</taxon>
        <taxon>Actinomycetota</taxon>
        <taxon>Actinomycetes</taxon>
        <taxon>Mycobacteriales</taxon>
        <taxon>Corynebacteriaceae</taxon>
        <taxon>Corynebacterium</taxon>
    </lineage>
</organism>
<protein>
    <recommendedName>
        <fullName evidence="2">histidine kinase</fullName>
        <ecNumber evidence="2">2.7.13.3</ecNumber>
    </recommendedName>
</protein>
<keyword evidence="4 11" id="KW-0808">Transferase</keyword>
<accession>A0A3G6J5G7</accession>
<dbReference type="KEGG" id="cgk:CGERO_09385"/>
<evidence type="ECO:0000256" key="7">
    <source>
        <dbReference type="ARBA" id="ARBA00022840"/>
    </source>
</evidence>
<proteinExistence type="predicted"/>
<dbReference type="InterPro" id="IPR036890">
    <property type="entry name" value="HATPase_C_sf"/>
</dbReference>
<reference evidence="11 12" key="1">
    <citation type="submission" date="2018-11" db="EMBL/GenBank/DDBJ databases">
        <authorList>
            <person name="Kleinhagauer T."/>
            <person name="Glaeser S.P."/>
            <person name="Spergser J."/>
            <person name="Ruckert C."/>
            <person name="Kaempfer P."/>
            <person name="Busse H.-J."/>
        </authorList>
    </citation>
    <scope>NUCLEOTIDE SEQUENCE [LARGE SCALE GENOMIC DNA]</scope>
    <source>
        <strain evidence="11 12">W8</strain>
    </source>
</reference>
<dbReference type="GO" id="GO:0046983">
    <property type="term" value="F:protein dimerization activity"/>
    <property type="evidence" value="ECO:0007669"/>
    <property type="project" value="InterPro"/>
</dbReference>
<dbReference type="EMBL" id="CP033897">
    <property type="protein sequence ID" value="AZA12168.1"/>
    <property type="molecule type" value="Genomic_DNA"/>
</dbReference>
<sequence>MPALRSRSVWRLLILFVIALSTLLAVTSSRQPGQPLWHQIVAICGIAAMLVGVWLQHRHLAATFLVALGLSIFTFSGSIQYLGLAYGVVCWQTWVLAARLEHRRAAVLAGIIGASLLGQFLILLHPTAAYSGLIDYWKDAPAETFSTLGAMGAFTSVSIGFFWLLGNASRRRTQRLEDLRARAELAALTERGRIAREMHDIVAHSLTAVIAQADGGRFAAAQHPEKATEVLATISRESRKALAEMRSLLSILHEEDRSNDIAPGSEQIAALVKEAERNGLRVSFNQEGTSQQLSESKSLTLYRIVQECLTNAIKHAGAVEATLLIQWEDRITVTMDNAPGQGLGGLPDDFGRGLIGIRERARIHGGDARWGASKSYPGGWKVQAWLMG</sequence>
<evidence type="ECO:0000259" key="10">
    <source>
        <dbReference type="Pfam" id="PF07730"/>
    </source>
</evidence>
<dbReference type="PANTHER" id="PTHR24421">
    <property type="entry name" value="NITRATE/NITRITE SENSOR PROTEIN NARX-RELATED"/>
    <property type="match status" value="1"/>
</dbReference>
<dbReference type="Proteomes" id="UP000271587">
    <property type="component" value="Chromosome"/>
</dbReference>
<evidence type="ECO:0000313" key="11">
    <source>
        <dbReference type="EMBL" id="AZA12168.1"/>
    </source>
</evidence>
<dbReference type="SUPFAM" id="SSF55874">
    <property type="entry name" value="ATPase domain of HSP90 chaperone/DNA topoisomerase II/histidine kinase"/>
    <property type="match status" value="1"/>
</dbReference>
<feature type="transmembrane region" description="Helical" evidence="9">
    <location>
        <begin position="145"/>
        <end position="165"/>
    </location>
</feature>
<dbReference type="Gene3D" id="3.30.565.10">
    <property type="entry name" value="Histidine kinase-like ATPase, C-terminal domain"/>
    <property type="match status" value="1"/>
</dbReference>
<dbReference type="Pfam" id="PF07730">
    <property type="entry name" value="HisKA_3"/>
    <property type="match status" value="1"/>
</dbReference>
<comment type="catalytic activity">
    <reaction evidence="1">
        <text>ATP + protein L-histidine = ADP + protein N-phospho-L-histidine.</text>
        <dbReference type="EC" id="2.7.13.3"/>
    </reaction>
</comment>
<keyword evidence="8" id="KW-0902">Two-component regulatory system</keyword>
<evidence type="ECO:0000313" key="12">
    <source>
        <dbReference type="Proteomes" id="UP000271587"/>
    </source>
</evidence>
<feature type="transmembrane region" description="Helical" evidence="9">
    <location>
        <begin position="105"/>
        <end position="125"/>
    </location>
</feature>
<evidence type="ECO:0000256" key="2">
    <source>
        <dbReference type="ARBA" id="ARBA00012438"/>
    </source>
</evidence>
<keyword evidence="9" id="KW-0812">Transmembrane</keyword>
<dbReference type="GO" id="GO:0000155">
    <property type="term" value="F:phosphorelay sensor kinase activity"/>
    <property type="evidence" value="ECO:0007669"/>
    <property type="project" value="InterPro"/>
</dbReference>
<dbReference type="Gene3D" id="1.20.5.1930">
    <property type="match status" value="1"/>
</dbReference>
<feature type="domain" description="Signal transduction histidine kinase subgroup 3 dimerisation and phosphoacceptor" evidence="10">
    <location>
        <begin position="190"/>
        <end position="255"/>
    </location>
</feature>
<dbReference type="InterPro" id="IPR011712">
    <property type="entry name" value="Sig_transdc_His_kin_sub3_dim/P"/>
</dbReference>
<keyword evidence="5" id="KW-0547">Nucleotide-binding</keyword>
<keyword evidence="7" id="KW-0067">ATP-binding</keyword>
<evidence type="ECO:0000256" key="9">
    <source>
        <dbReference type="SAM" id="Phobius"/>
    </source>
</evidence>
<dbReference type="EC" id="2.7.13.3" evidence="2"/>
<feature type="transmembrane region" description="Helical" evidence="9">
    <location>
        <begin position="60"/>
        <end position="75"/>
    </location>
</feature>
<evidence type="ECO:0000256" key="4">
    <source>
        <dbReference type="ARBA" id="ARBA00022679"/>
    </source>
</evidence>
<evidence type="ECO:0000256" key="3">
    <source>
        <dbReference type="ARBA" id="ARBA00022553"/>
    </source>
</evidence>
<gene>
    <name evidence="11" type="primary">narX3</name>
    <name evidence="11" type="ORF">CGERO_09385</name>
</gene>
<keyword evidence="12" id="KW-1185">Reference proteome</keyword>
<name>A0A3G6J5G7_9CORY</name>
<dbReference type="InterPro" id="IPR050482">
    <property type="entry name" value="Sensor_HK_TwoCompSys"/>
</dbReference>
<dbReference type="CDD" id="cd16917">
    <property type="entry name" value="HATPase_UhpB-NarQ-NarX-like"/>
    <property type="match status" value="1"/>
</dbReference>
<keyword evidence="9" id="KW-1133">Transmembrane helix</keyword>
<dbReference type="AlphaFoldDB" id="A0A3G6J5G7"/>
<feature type="transmembrane region" description="Helical" evidence="9">
    <location>
        <begin position="81"/>
        <end position="98"/>
    </location>
</feature>
<evidence type="ECO:0000256" key="5">
    <source>
        <dbReference type="ARBA" id="ARBA00022741"/>
    </source>
</evidence>
<keyword evidence="9" id="KW-0472">Membrane</keyword>
<keyword evidence="6" id="KW-0418">Kinase</keyword>